<keyword evidence="3" id="KW-0862">Zinc</keyword>
<keyword evidence="2 6" id="KW-0863">Zinc-finger</keyword>
<dbReference type="SUPFAM" id="SSF57716">
    <property type="entry name" value="Glucocorticoid receptor-like (DNA-binding domain)"/>
    <property type="match status" value="1"/>
</dbReference>
<dbReference type="PROSITE" id="PS00344">
    <property type="entry name" value="GATA_ZN_FINGER_1"/>
    <property type="match status" value="1"/>
</dbReference>
<dbReference type="PROSITE" id="PS50114">
    <property type="entry name" value="GATA_ZN_FINGER_2"/>
    <property type="match status" value="1"/>
</dbReference>
<name>A0ABQ8QMS8_9AGAR</name>
<feature type="compositionally biased region" description="Low complexity" evidence="7">
    <location>
        <begin position="130"/>
        <end position="141"/>
    </location>
</feature>
<dbReference type="PANTHER" id="PTHR47172">
    <property type="entry name" value="OS01G0976800 PROTEIN"/>
    <property type="match status" value="1"/>
</dbReference>
<evidence type="ECO:0000256" key="2">
    <source>
        <dbReference type="ARBA" id="ARBA00022771"/>
    </source>
</evidence>
<dbReference type="CDD" id="cd00202">
    <property type="entry name" value="ZnF_GATA"/>
    <property type="match status" value="1"/>
</dbReference>
<keyword evidence="5" id="KW-0804">Transcription</keyword>
<feature type="compositionally biased region" description="Polar residues" evidence="7">
    <location>
        <begin position="303"/>
        <end position="322"/>
    </location>
</feature>
<keyword evidence="1" id="KW-0479">Metal-binding</keyword>
<protein>
    <recommendedName>
        <fullName evidence="8">GATA-type domain-containing protein</fullName>
    </recommendedName>
</protein>
<feature type="compositionally biased region" description="Basic and acidic residues" evidence="7">
    <location>
        <begin position="75"/>
        <end position="86"/>
    </location>
</feature>
<evidence type="ECO:0000259" key="8">
    <source>
        <dbReference type="PROSITE" id="PS50114"/>
    </source>
</evidence>
<feature type="compositionally biased region" description="Pro residues" evidence="7">
    <location>
        <begin position="276"/>
        <end position="292"/>
    </location>
</feature>
<evidence type="ECO:0000256" key="7">
    <source>
        <dbReference type="SAM" id="MobiDB-lite"/>
    </source>
</evidence>
<feature type="region of interest" description="Disordered" evidence="7">
    <location>
        <begin position="57"/>
        <end position="90"/>
    </location>
</feature>
<evidence type="ECO:0000256" key="1">
    <source>
        <dbReference type="ARBA" id="ARBA00022723"/>
    </source>
</evidence>
<feature type="region of interest" description="Disordered" evidence="7">
    <location>
        <begin position="216"/>
        <end position="322"/>
    </location>
</feature>
<feature type="compositionally biased region" description="Polar residues" evidence="7">
    <location>
        <begin position="232"/>
        <end position="248"/>
    </location>
</feature>
<sequence>MSEIVKLCAILYDFASRCSSLSSALPHFQPSQTEIAEMARRANDVVRLLEVLRQIDGSEESSKDDDMTSAIPTSPDDHRPPKRPWEDMAQDGQVSGEDTAAMLQEPPSASITSGQTTAEQDMELIRSKRATTTAGSTTSSGQLKSKYRKRSRATPPGKCHSCNIRETPEWRRGPDGARTLCNACGLHYAKLMRKQAKIQNGEPPPKIDLDTLKASTKAAEAERNAKADENSAPGSTPQHHQGSFQIMSVMSPIETQSSSTASSDPSRLPAHHQTVLPPPTGSGAMHPPPPPWAAANGPRAFTPSDQFQSQSFIRTVNQVSPR</sequence>
<proteinExistence type="predicted"/>
<organism evidence="9 10">
    <name type="scientific">Lentinula boryana</name>
    <dbReference type="NCBI Taxonomy" id="40481"/>
    <lineage>
        <taxon>Eukaryota</taxon>
        <taxon>Fungi</taxon>
        <taxon>Dikarya</taxon>
        <taxon>Basidiomycota</taxon>
        <taxon>Agaricomycotina</taxon>
        <taxon>Agaricomycetes</taxon>
        <taxon>Agaricomycetidae</taxon>
        <taxon>Agaricales</taxon>
        <taxon>Marasmiineae</taxon>
        <taxon>Omphalotaceae</taxon>
        <taxon>Lentinula</taxon>
    </lineage>
</organism>
<dbReference type="InterPro" id="IPR013088">
    <property type="entry name" value="Znf_NHR/GATA"/>
</dbReference>
<evidence type="ECO:0000313" key="10">
    <source>
        <dbReference type="Proteomes" id="UP001163828"/>
    </source>
</evidence>
<keyword evidence="10" id="KW-1185">Reference proteome</keyword>
<dbReference type="PANTHER" id="PTHR47172:SF24">
    <property type="entry name" value="GATA ZINC FINGER DOMAIN-CONTAINING PROTEIN 14-RELATED"/>
    <property type="match status" value="1"/>
</dbReference>
<feature type="domain" description="GATA-type" evidence="8">
    <location>
        <begin position="153"/>
        <end position="188"/>
    </location>
</feature>
<dbReference type="Gene3D" id="3.30.50.10">
    <property type="entry name" value="Erythroid Transcription Factor GATA-1, subunit A"/>
    <property type="match status" value="1"/>
</dbReference>
<keyword evidence="4" id="KW-0805">Transcription regulation</keyword>
<reference evidence="9" key="1">
    <citation type="submission" date="2022-08" db="EMBL/GenBank/DDBJ databases">
        <authorList>
            <consortium name="DOE Joint Genome Institute"/>
            <person name="Min B."/>
            <person name="Riley R."/>
            <person name="Sierra-Patev S."/>
            <person name="Naranjo-Ortiz M."/>
            <person name="Looney B."/>
            <person name="Konkel Z."/>
            <person name="Slot J.C."/>
            <person name="Sakamoto Y."/>
            <person name="Steenwyk J.L."/>
            <person name="Rokas A."/>
            <person name="Carro J."/>
            <person name="Camarero S."/>
            <person name="Ferreira P."/>
            <person name="Molpeceres G."/>
            <person name="Ruiz-Duenas F.J."/>
            <person name="Serrano A."/>
            <person name="Henrissat B."/>
            <person name="Drula E."/>
            <person name="Hughes K.W."/>
            <person name="Mata J.L."/>
            <person name="Ishikawa N.K."/>
            <person name="Vargas-Isla R."/>
            <person name="Ushijima S."/>
            <person name="Smith C.A."/>
            <person name="Ahrendt S."/>
            <person name="Andreopoulos W."/>
            <person name="He G."/>
            <person name="Labutti K."/>
            <person name="Lipzen A."/>
            <person name="Ng V."/>
            <person name="Sandor L."/>
            <person name="Barry K."/>
            <person name="Martinez A.T."/>
            <person name="Xiao Y."/>
            <person name="Gibbons J.G."/>
            <person name="Terashima K."/>
            <person name="Hibbett D.S."/>
            <person name="Grigoriev I.V."/>
        </authorList>
    </citation>
    <scope>NUCLEOTIDE SEQUENCE</scope>
    <source>
        <strain evidence="9">TFB10827</strain>
    </source>
</reference>
<dbReference type="InterPro" id="IPR000679">
    <property type="entry name" value="Znf_GATA"/>
</dbReference>
<evidence type="ECO:0000256" key="4">
    <source>
        <dbReference type="ARBA" id="ARBA00023015"/>
    </source>
</evidence>
<evidence type="ECO:0000256" key="3">
    <source>
        <dbReference type="ARBA" id="ARBA00022833"/>
    </source>
</evidence>
<feature type="region of interest" description="Disordered" evidence="7">
    <location>
        <begin position="127"/>
        <end position="167"/>
    </location>
</feature>
<dbReference type="Proteomes" id="UP001163828">
    <property type="component" value="Unassembled WGS sequence"/>
</dbReference>
<feature type="compositionally biased region" description="Basic and acidic residues" evidence="7">
    <location>
        <begin position="219"/>
        <end position="229"/>
    </location>
</feature>
<feature type="compositionally biased region" description="Low complexity" evidence="7">
    <location>
        <begin position="251"/>
        <end position="266"/>
    </location>
</feature>
<dbReference type="Pfam" id="PF00320">
    <property type="entry name" value="GATA"/>
    <property type="match status" value="1"/>
</dbReference>
<evidence type="ECO:0000256" key="6">
    <source>
        <dbReference type="PROSITE-ProRule" id="PRU00094"/>
    </source>
</evidence>
<accession>A0ABQ8QMS8</accession>
<gene>
    <name evidence="9" type="ORF">F5050DRAFT_1853353</name>
</gene>
<dbReference type="SMART" id="SM00401">
    <property type="entry name" value="ZnF_GATA"/>
    <property type="match status" value="1"/>
</dbReference>
<evidence type="ECO:0000313" key="9">
    <source>
        <dbReference type="EMBL" id="KAJ3999766.1"/>
    </source>
</evidence>
<evidence type="ECO:0000256" key="5">
    <source>
        <dbReference type="ARBA" id="ARBA00023163"/>
    </source>
</evidence>
<dbReference type="EMBL" id="MU790533">
    <property type="protein sequence ID" value="KAJ3999766.1"/>
    <property type="molecule type" value="Genomic_DNA"/>
</dbReference>
<comment type="caution">
    <text evidence="9">The sequence shown here is derived from an EMBL/GenBank/DDBJ whole genome shotgun (WGS) entry which is preliminary data.</text>
</comment>